<sequence length="329" mass="35746">MEFNVPYLLAFLSVVIVASHAALPSEDYWKSVLPNSPMPKAVKDLLHPAPQWLDDKSTTVGVGKGGVRVNTGRGKPGGTGVYVGRGGVGVNTGKPGSRTNVGVGKGGVTVGTGTRKGKPVYVRVKPGPNPFNYLYAATETQMHDNPNVALFFLEKDLHAGKRMNLRFSKSTNEATLLPRQVADSIPFSSNKLPEILDKFSVNPGSDEAEAIKKTIKECEEKGIKGEEKFCATSLESMVDFSTSKLAVVCHRQQYAYAVFYCHETDTTVAYKVAMVAADGSKAEAVAVCHRDTAEWNPKHLAFQVLKVKPGTVPVCHFLPEDHIVWVPRY</sequence>
<name>A0AAE2BKM1_9LAMI</name>
<dbReference type="SMART" id="SM01045">
    <property type="entry name" value="BURP"/>
    <property type="match status" value="1"/>
</dbReference>
<feature type="signal peptide" evidence="2">
    <location>
        <begin position="1"/>
        <end position="21"/>
    </location>
</feature>
<dbReference type="InterPro" id="IPR004873">
    <property type="entry name" value="BURP_dom"/>
</dbReference>
<evidence type="ECO:0000313" key="5">
    <source>
        <dbReference type="Proteomes" id="UP001289374"/>
    </source>
</evidence>
<dbReference type="InterPro" id="IPR044816">
    <property type="entry name" value="BURP"/>
</dbReference>
<gene>
    <name evidence="4" type="ORF">Sango_2223200</name>
</gene>
<keyword evidence="2" id="KW-0732">Signal</keyword>
<feature type="chain" id="PRO_5041913084" evidence="2">
    <location>
        <begin position="22"/>
        <end position="329"/>
    </location>
</feature>
<reference evidence="4" key="2">
    <citation type="journal article" date="2024" name="Plant">
        <title>Genomic evolution and insights into agronomic trait innovations of Sesamum species.</title>
        <authorList>
            <person name="Miao H."/>
            <person name="Wang L."/>
            <person name="Qu L."/>
            <person name="Liu H."/>
            <person name="Sun Y."/>
            <person name="Le M."/>
            <person name="Wang Q."/>
            <person name="Wei S."/>
            <person name="Zheng Y."/>
            <person name="Lin W."/>
            <person name="Duan Y."/>
            <person name="Cao H."/>
            <person name="Xiong S."/>
            <person name="Wang X."/>
            <person name="Wei L."/>
            <person name="Li C."/>
            <person name="Ma Q."/>
            <person name="Ju M."/>
            <person name="Zhao R."/>
            <person name="Li G."/>
            <person name="Mu C."/>
            <person name="Tian Q."/>
            <person name="Mei H."/>
            <person name="Zhang T."/>
            <person name="Gao T."/>
            <person name="Zhang H."/>
        </authorList>
    </citation>
    <scope>NUCLEOTIDE SEQUENCE</scope>
    <source>
        <strain evidence="4">K16</strain>
    </source>
</reference>
<proteinExistence type="predicted"/>
<dbReference type="EMBL" id="JACGWL010000013">
    <property type="protein sequence ID" value="KAK4388862.1"/>
    <property type="molecule type" value="Genomic_DNA"/>
</dbReference>
<accession>A0AAE2BKM1</accession>
<feature type="domain" description="BURP" evidence="3">
    <location>
        <begin position="151"/>
        <end position="328"/>
    </location>
</feature>
<comment type="caution">
    <text evidence="4">The sequence shown here is derived from an EMBL/GenBank/DDBJ whole genome shotgun (WGS) entry which is preliminary data.</text>
</comment>
<dbReference type="Pfam" id="PF03181">
    <property type="entry name" value="BURP"/>
    <property type="match status" value="2"/>
</dbReference>
<organism evidence="4 5">
    <name type="scientific">Sesamum angolense</name>
    <dbReference type="NCBI Taxonomy" id="2727404"/>
    <lineage>
        <taxon>Eukaryota</taxon>
        <taxon>Viridiplantae</taxon>
        <taxon>Streptophyta</taxon>
        <taxon>Embryophyta</taxon>
        <taxon>Tracheophyta</taxon>
        <taxon>Spermatophyta</taxon>
        <taxon>Magnoliopsida</taxon>
        <taxon>eudicotyledons</taxon>
        <taxon>Gunneridae</taxon>
        <taxon>Pentapetalae</taxon>
        <taxon>asterids</taxon>
        <taxon>lamiids</taxon>
        <taxon>Lamiales</taxon>
        <taxon>Pedaliaceae</taxon>
        <taxon>Sesamum</taxon>
    </lineage>
</organism>
<dbReference type="Proteomes" id="UP001289374">
    <property type="component" value="Unassembled WGS sequence"/>
</dbReference>
<dbReference type="AlphaFoldDB" id="A0AAE2BKM1"/>
<reference evidence="4" key="1">
    <citation type="submission" date="2020-06" db="EMBL/GenBank/DDBJ databases">
        <authorList>
            <person name="Li T."/>
            <person name="Hu X."/>
            <person name="Zhang T."/>
            <person name="Song X."/>
            <person name="Zhang H."/>
            <person name="Dai N."/>
            <person name="Sheng W."/>
            <person name="Hou X."/>
            <person name="Wei L."/>
        </authorList>
    </citation>
    <scope>NUCLEOTIDE SEQUENCE</scope>
    <source>
        <strain evidence="4">K16</strain>
        <tissue evidence="4">Leaf</tissue>
    </source>
</reference>
<dbReference type="PANTHER" id="PTHR31236">
    <property type="entry name" value="BURP DOMAIN PROTEIN USPL1-LIKE"/>
    <property type="match status" value="1"/>
</dbReference>
<keyword evidence="5" id="KW-1185">Reference proteome</keyword>
<evidence type="ECO:0000256" key="2">
    <source>
        <dbReference type="SAM" id="SignalP"/>
    </source>
</evidence>
<dbReference type="PROSITE" id="PS51277">
    <property type="entry name" value="BURP"/>
    <property type="match status" value="1"/>
</dbReference>
<dbReference type="PANTHER" id="PTHR31236:SF2">
    <property type="entry name" value="BURP DOMAIN PROTEIN RD22"/>
    <property type="match status" value="1"/>
</dbReference>
<evidence type="ECO:0000256" key="1">
    <source>
        <dbReference type="SAM" id="MobiDB-lite"/>
    </source>
</evidence>
<evidence type="ECO:0000313" key="4">
    <source>
        <dbReference type="EMBL" id="KAK4388862.1"/>
    </source>
</evidence>
<feature type="region of interest" description="Disordered" evidence="1">
    <location>
        <begin position="85"/>
        <end position="110"/>
    </location>
</feature>
<protein>
    <submittedName>
        <fullName evidence="4">BURP domain protein RD22</fullName>
    </submittedName>
</protein>
<evidence type="ECO:0000259" key="3">
    <source>
        <dbReference type="PROSITE" id="PS51277"/>
    </source>
</evidence>